<dbReference type="InterPro" id="IPR054722">
    <property type="entry name" value="PolX-like_BBD"/>
</dbReference>
<dbReference type="Proteomes" id="UP000249464">
    <property type="component" value="Unassembled WGS sequence"/>
</dbReference>
<feature type="domain" description="Retrovirus-related Pol polyprotein from transposon TNT 1-94-like beta-barrel" evidence="1">
    <location>
        <begin position="154"/>
        <end position="236"/>
    </location>
</feature>
<evidence type="ECO:0000313" key="3">
    <source>
        <dbReference type="Proteomes" id="UP000249464"/>
    </source>
</evidence>
<organism evidence="2 3">
    <name type="scientific">Microbotryum silenes-dioicae</name>
    <dbReference type="NCBI Taxonomy" id="796604"/>
    <lineage>
        <taxon>Eukaryota</taxon>
        <taxon>Fungi</taxon>
        <taxon>Dikarya</taxon>
        <taxon>Basidiomycota</taxon>
        <taxon>Pucciniomycotina</taxon>
        <taxon>Microbotryomycetes</taxon>
        <taxon>Microbotryales</taxon>
        <taxon>Microbotryaceae</taxon>
        <taxon>Microbotryum</taxon>
    </lineage>
</organism>
<evidence type="ECO:0000313" key="2">
    <source>
        <dbReference type="EMBL" id="SGZ31532.1"/>
    </source>
</evidence>
<sequence length="240" mass="26463">MSSHGASGPRLPPPAKRIGYTGQPLDARKLRNINKWPAGVLKKGRLGFYPTQHYLSYKDGHLANACTVLPHLLLKSRVDMLRAHEISVMTEQARALLHNTLTQDDLKKVLATQALVQSVDDDDEMQEASAASWHVRILGKEGEQCLRTKALTPFLLDSGAMRHMTTQLDLLHDYCPSLADRRVRVTGAFGSGGFTSCTGKLRFPTGGKDMVLRNILYVPGLEAELVSLNCLIEDDYNVGV</sequence>
<protein>
    <submittedName>
        <fullName evidence="2">BQ5605_C045g12197 protein</fullName>
    </submittedName>
</protein>
<dbReference type="AlphaFoldDB" id="A0A2X0PIG9"/>
<dbReference type="Pfam" id="PF22936">
    <property type="entry name" value="Pol_BBD"/>
    <property type="match status" value="1"/>
</dbReference>
<gene>
    <name evidence="2" type="primary">BQ5605_C045g12197</name>
    <name evidence="2" type="ORF">BQ5605_C045G12197</name>
</gene>
<reference evidence="2 3" key="1">
    <citation type="submission" date="2016-11" db="EMBL/GenBank/DDBJ databases">
        <authorList>
            <person name="Jaros S."/>
            <person name="Januszkiewicz K."/>
            <person name="Wedrychowicz H."/>
        </authorList>
    </citation>
    <scope>NUCLEOTIDE SEQUENCE [LARGE SCALE GENOMIC DNA]</scope>
</reference>
<dbReference type="EMBL" id="FQNC01000115">
    <property type="protein sequence ID" value="SGZ31532.1"/>
    <property type="molecule type" value="Genomic_DNA"/>
</dbReference>
<keyword evidence="3" id="KW-1185">Reference proteome</keyword>
<accession>A0A2X0PIG9</accession>
<name>A0A2X0PIG9_9BASI</name>
<proteinExistence type="predicted"/>
<evidence type="ECO:0000259" key="1">
    <source>
        <dbReference type="Pfam" id="PF22936"/>
    </source>
</evidence>